<dbReference type="AlphaFoldDB" id="A0A1G9HWL7"/>
<dbReference type="Proteomes" id="UP000199475">
    <property type="component" value="Unassembled WGS sequence"/>
</dbReference>
<sequence length="122" mass="13722">MAEQEARREAATAQVLIDEFVAEAKRRGMPTVPLKARTLDGHLVKTDKRGWYLRQNHSIAIDEDGGYHYLVVPGGWKERFTGVKLKGTQPTLVIGRGGRDGETGYLREFLAWVLEGKVDQQN</sequence>
<accession>A0A1G9HWL7</accession>
<organism evidence="1 2">
    <name type="scientific">Tessaracoccus oleiagri</name>
    <dbReference type="NCBI Taxonomy" id="686624"/>
    <lineage>
        <taxon>Bacteria</taxon>
        <taxon>Bacillati</taxon>
        <taxon>Actinomycetota</taxon>
        <taxon>Actinomycetes</taxon>
        <taxon>Propionibacteriales</taxon>
        <taxon>Propionibacteriaceae</taxon>
        <taxon>Tessaracoccus</taxon>
    </lineage>
</organism>
<evidence type="ECO:0000313" key="2">
    <source>
        <dbReference type="Proteomes" id="UP000199475"/>
    </source>
</evidence>
<protein>
    <submittedName>
        <fullName evidence="1">Uncharacterized protein</fullName>
    </submittedName>
</protein>
<keyword evidence="2" id="KW-1185">Reference proteome</keyword>
<dbReference type="STRING" id="686624.SAMN04488242_0580"/>
<gene>
    <name evidence="1" type="ORF">SAMN04488242_0580</name>
</gene>
<reference evidence="1 2" key="1">
    <citation type="submission" date="2016-10" db="EMBL/GenBank/DDBJ databases">
        <authorList>
            <person name="de Groot N.N."/>
        </authorList>
    </citation>
    <scope>NUCLEOTIDE SEQUENCE [LARGE SCALE GENOMIC DNA]</scope>
    <source>
        <strain evidence="1 2">CGMCC 1.9159</strain>
    </source>
</reference>
<dbReference type="EMBL" id="FNGP01000001">
    <property type="protein sequence ID" value="SDL17397.1"/>
    <property type="molecule type" value="Genomic_DNA"/>
</dbReference>
<name>A0A1G9HWL7_9ACTN</name>
<proteinExistence type="predicted"/>
<evidence type="ECO:0000313" key="1">
    <source>
        <dbReference type="EMBL" id="SDL17397.1"/>
    </source>
</evidence>